<dbReference type="Proteomes" id="UP001152422">
    <property type="component" value="Unassembled WGS sequence"/>
</dbReference>
<evidence type="ECO:0000313" key="1">
    <source>
        <dbReference type="EMBL" id="MDG0846563.1"/>
    </source>
</evidence>
<dbReference type="AlphaFoldDB" id="A0A9X4L5M1"/>
<dbReference type="SUPFAM" id="SSF54427">
    <property type="entry name" value="NTF2-like"/>
    <property type="match status" value="1"/>
</dbReference>
<accession>A0A9X4L5M1</accession>
<name>A0A9X4L5M1_9STAP</name>
<sequence length="43" mass="5206">MTKLRFINGKVVEKRAHYNRYDVLEQLGMDVDKYVQQYVKESL</sequence>
<dbReference type="InterPro" id="IPR032710">
    <property type="entry name" value="NTF2-like_dom_sf"/>
</dbReference>
<evidence type="ECO:0000313" key="2">
    <source>
        <dbReference type="Proteomes" id="UP001152422"/>
    </source>
</evidence>
<reference evidence="1" key="1">
    <citation type="submission" date="2022-05" db="EMBL/GenBank/DDBJ databases">
        <title>Comparative genomics of Staphylococcus equorum isolates.</title>
        <authorList>
            <person name="Luelf R.H."/>
        </authorList>
    </citation>
    <scope>NUCLEOTIDE SEQUENCE</scope>
    <source>
        <strain evidence="1">TMW 2.2497</strain>
    </source>
</reference>
<keyword evidence="2" id="KW-1185">Reference proteome</keyword>
<dbReference type="RefSeq" id="WP_230815328.1">
    <property type="nucleotide sequence ID" value="NZ_CP013114.1"/>
</dbReference>
<comment type="caution">
    <text evidence="1">The sequence shown here is derived from an EMBL/GenBank/DDBJ whole genome shotgun (WGS) entry which is preliminary data.</text>
</comment>
<dbReference type="EMBL" id="JAMBQA010000005">
    <property type="protein sequence ID" value="MDG0846563.1"/>
    <property type="molecule type" value="Genomic_DNA"/>
</dbReference>
<protein>
    <submittedName>
        <fullName evidence="1">Ester cyclase</fullName>
    </submittedName>
</protein>
<dbReference type="KEGG" id="seqo:SE1039_03640"/>
<gene>
    <name evidence="1" type="ORF">M4L89_10055</name>
</gene>
<proteinExistence type="predicted"/>
<organism evidence="1 2">
    <name type="scientific">Staphylococcus equorum</name>
    <dbReference type="NCBI Taxonomy" id="246432"/>
    <lineage>
        <taxon>Bacteria</taxon>
        <taxon>Bacillati</taxon>
        <taxon>Bacillota</taxon>
        <taxon>Bacilli</taxon>
        <taxon>Bacillales</taxon>
        <taxon>Staphylococcaceae</taxon>
        <taxon>Staphylococcus</taxon>
    </lineage>
</organism>